<proteinExistence type="predicted"/>
<keyword evidence="2" id="KW-1185">Reference proteome</keyword>
<evidence type="ECO:0000313" key="2">
    <source>
        <dbReference type="Proteomes" id="UP001152300"/>
    </source>
</evidence>
<organism evidence="1 2">
    <name type="scientific">Sclerotinia nivalis</name>
    <dbReference type="NCBI Taxonomy" id="352851"/>
    <lineage>
        <taxon>Eukaryota</taxon>
        <taxon>Fungi</taxon>
        <taxon>Dikarya</taxon>
        <taxon>Ascomycota</taxon>
        <taxon>Pezizomycotina</taxon>
        <taxon>Leotiomycetes</taxon>
        <taxon>Helotiales</taxon>
        <taxon>Sclerotiniaceae</taxon>
        <taxon>Sclerotinia</taxon>
    </lineage>
</organism>
<gene>
    <name evidence="1" type="ORF">OCU04_012415</name>
</gene>
<dbReference type="AlphaFoldDB" id="A0A9X0DEV1"/>
<name>A0A9X0DEV1_9HELO</name>
<dbReference type="Proteomes" id="UP001152300">
    <property type="component" value="Unassembled WGS sequence"/>
</dbReference>
<dbReference type="EMBL" id="JAPEIS010000016">
    <property type="protein sequence ID" value="KAJ8058218.1"/>
    <property type="molecule type" value="Genomic_DNA"/>
</dbReference>
<accession>A0A9X0DEV1</accession>
<reference evidence="1" key="1">
    <citation type="submission" date="2022-11" db="EMBL/GenBank/DDBJ databases">
        <title>Genome Resource of Sclerotinia nivalis Strain SnTB1, a Plant Pathogen Isolated from American Ginseng.</title>
        <authorList>
            <person name="Fan S."/>
        </authorList>
    </citation>
    <scope>NUCLEOTIDE SEQUENCE</scope>
    <source>
        <strain evidence="1">SnTB1</strain>
    </source>
</reference>
<evidence type="ECO:0000313" key="1">
    <source>
        <dbReference type="EMBL" id="KAJ8058218.1"/>
    </source>
</evidence>
<protein>
    <submittedName>
        <fullName evidence="1">Uncharacterized protein</fullName>
    </submittedName>
</protein>
<comment type="caution">
    <text evidence="1">The sequence shown here is derived from an EMBL/GenBank/DDBJ whole genome shotgun (WGS) entry which is preliminary data.</text>
</comment>
<sequence length="125" mass="14098">MGDKIWGCGRPFETLDALKAHLGLNESCRLGHLPYLDKQQLDCVMSEVIHLPYPCLKVDGGCGRRSGSAIDWKAHLNLPFESHCMRSRIILEAVKNAELEQKQGIETARRTCQQRINENPSLEIV</sequence>